<name>A0A4Q9MAG0_9APHY</name>
<proteinExistence type="predicted"/>
<dbReference type="EMBL" id="ML143522">
    <property type="protein sequence ID" value="TBU22912.1"/>
    <property type="molecule type" value="Genomic_DNA"/>
</dbReference>
<sequence>MFSRNHTAVQAQPTQLFFELQVEVELVAEPVEKVGRGAPSVVYAASFGGTTKNTKPTDLWSSDVPSCVSRARGLMLHRGKLETSTSAVVINRLVIWAWRTSGNRKGLTLDAAQSPVVILCLGADVELTFFCPREPDARRTAHRHKAKSSKKVVGTGYEIDGDYQDEKHATRSVAKKRATGQRGQHAEEALTTTLVHGDLLVMEGVVFEYTLKKTGMSILLIGSQL</sequence>
<evidence type="ECO:0000313" key="1">
    <source>
        <dbReference type="EMBL" id="TBU22912.1"/>
    </source>
</evidence>
<reference evidence="1" key="1">
    <citation type="submission" date="2019-01" db="EMBL/GenBank/DDBJ databases">
        <title>Draft genome sequences of three monokaryotic isolates of the white-rot basidiomycete fungus Dichomitus squalens.</title>
        <authorList>
            <consortium name="DOE Joint Genome Institute"/>
            <person name="Lopez S.C."/>
            <person name="Andreopoulos B."/>
            <person name="Pangilinan J."/>
            <person name="Lipzen A."/>
            <person name="Riley R."/>
            <person name="Ahrendt S."/>
            <person name="Ng V."/>
            <person name="Barry K."/>
            <person name="Daum C."/>
            <person name="Grigoriev I.V."/>
            <person name="Hilden K.S."/>
            <person name="Makela M.R."/>
            <person name="de Vries R.P."/>
        </authorList>
    </citation>
    <scope>NUCLEOTIDE SEQUENCE [LARGE SCALE GENOMIC DNA]</scope>
    <source>
        <strain evidence="1">OM18370.1</strain>
    </source>
</reference>
<dbReference type="AlphaFoldDB" id="A0A4Q9MAG0"/>
<organism evidence="1">
    <name type="scientific">Dichomitus squalens</name>
    <dbReference type="NCBI Taxonomy" id="114155"/>
    <lineage>
        <taxon>Eukaryota</taxon>
        <taxon>Fungi</taxon>
        <taxon>Dikarya</taxon>
        <taxon>Basidiomycota</taxon>
        <taxon>Agaricomycotina</taxon>
        <taxon>Agaricomycetes</taxon>
        <taxon>Polyporales</taxon>
        <taxon>Polyporaceae</taxon>
        <taxon>Dichomitus</taxon>
    </lineage>
</organism>
<accession>A0A4Q9MAG0</accession>
<protein>
    <submittedName>
        <fullName evidence="1">Uncharacterized protein</fullName>
    </submittedName>
</protein>
<gene>
    <name evidence="1" type="ORF">BD311DRAFT_769569</name>
</gene>
<dbReference type="OrthoDB" id="2678679at2759"/>
<dbReference type="Proteomes" id="UP000292957">
    <property type="component" value="Unassembled WGS sequence"/>
</dbReference>